<proteinExistence type="predicted"/>
<sequence length="196" mass="22523">MTMEWTIIFAVLIFIVLFFLKSIASNSARKPDSALGYRKKKTFFTQAERSFLGVLDQCIDPAKHRVFGKVRVADIVEPNPTKNRSEWSRAFGKIKAKHFDYVICAADTLKPVCAIELDDKSHSQKKRQQRDQLLESVCNDADLPLIRVPAKRSYKLEEVKALVMKGFDSACYGYKKNSVDRCSSKIKTRSVLQYFW</sequence>
<keyword evidence="3" id="KW-1185">Reference proteome</keyword>
<gene>
    <name evidence="2" type="ORF">EOE65_13650</name>
</gene>
<evidence type="ECO:0000259" key="1">
    <source>
        <dbReference type="Pfam" id="PF10881"/>
    </source>
</evidence>
<evidence type="ECO:0000313" key="2">
    <source>
        <dbReference type="EMBL" id="RVU30089.1"/>
    </source>
</evidence>
<protein>
    <submittedName>
        <fullName evidence="2">DUF2726 domain-containing protein</fullName>
    </submittedName>
</protein>
<evidence type="ECO:0000313" key="3">
    <source>
        <dbReference type="Proteomes" id="UP000282818"/>
    </source>
</evidence>
<dbReference type="AlphaFoldDB" id="A0A437Q6F2"/>
<dbReference type="InterPro" id="IPR024402">
    <property type="entry name" value="DUF2726"/>
</dbReference>
<name>A0A437Q6F2_9GAMM</name>
<dbReference type="Pfam" id="PF10881">
    <property type="entry name" value="DUF2726"/>
    <property type="match status" value="1"/>
</dbReference>
<dbReference type="PIRSF" id="PIRSF028063">
    <property type="entry name" value="UCP028063"/>
    <property type="match status" value="1"/>
</dbReference>
<dbReference type="EMBL" id="SACQ01000006">
    <property type="protein sequence ID" value="RVU30089.1"/>
    <property type="molecule type" value="Genomic_DNA"/>
</dbReference>
<reference evidence="2 3" key="1">
    <citation type="submission" date="2019-01" db="EMBL/GenBank/DDBJ databases">
        <authorList>
            <person name="Chen W.-M."/>
        </authorList>
    </citation>
    <scope>NUCLEOTIDE SEQUENCE [LARGE SCALE GENOMIC DNA]</scope>
    <source>
        <strain evidence="2 3">HPM-16</strain>
    </source>
</reference>
<dbReference type="InterPro" id="IPR014538">
    <property type="entry name" value="UCP028063_topo_Znf"/>
</dbReference>
<accession>A0A437Q6F2</accession>
<feature type="domain" description="DUF2726" evidence="1">
    <location>
        <begin position="41"/>
        <end position="161"/>
    </location>
</feature>
<comment type="caution">
    <text evidence="2">The sequence shown here is derived from an EMBL/GenBank/DDBJ whole genome shotgun (WGS) entry which is preliminary data.</text>
</comment>
<organism evidence="2 3">
    <name type="scientific">Neptunomonas marina</name>
    <dbReference type="NCBI Taxonomy" id="1815562"/>
    <lineage>
        <taxon>Bacteria</taxon>
        <taxon>Pseudomonadati</taxon>
        <taxon>Pseudomonadota</taxon>
        <taxon>Gammaproteobacteria</taxon>
        <taxon>Oceanospirillales</taxon>
        <taxon>Oceanospirillaceae</taxon>
        <taxon>Neptunomonas</taxon>
    </lineage>
</organism>
<dbReference type="Proteomes" id="UP000282818">
    <property type="component" value="Unassembled WGS sequence"/>
</dbReference>